<evidence type="ECO:0000256" key="4">
    <source>
        <dbReference type="ARBA" id="ARBA00022777"/>
    </source>
</evidence>
<dbReference type="InterPro" id="IPR025198">
    <property type="entry name" value="PPK_N_dom"/>
</dbReference>
<dbReference type="RefSeq" id="WP_317329820.1">
    <property type="nucleotide sequence ID" value="NZ_JAWJZA010000004.1"/>
</dbReference>
<name>A0ABU3Z8C8_9FIRM</name>
<feature type="active site" description="Phosphohistidine intermediate" evidence="6">
    <location>
        <position position="446"/>
    </location>
</feature>
<dbReference type="NCBIfam" id="NF003917">
    <property type="entry name" value="PRK05443.1-1"/>
    <property type="match status" value="1"/>
</dbReference>
<evidence type="ECO:0000256" key="5">
    <source>
        <dbReference type="ARBA" id="ARBA00022840"/>
    </source>
</evidence>
<feature type="binding site" evidence="6">
    <location>
        <position position="479"/>
    </location>
    <ligand>
        <name>ATP</name>
        <dbReference type="ChEBI" id="CHEBI:30616"/>
    </ligand>
</feature>
<evidence type="ECO:0000256" key="2">
    <source>
        <dbReference type="ARBA" id="ARBA00022679"/>
    </source>
</evidence>
<dbReference type="InterPro" id="IPR036832">
    <property type="entry name" value="PPK_N_dom_sf"/>
</dbReference>
<feature type="binding site" evidence="6">
    <location>
        <position position="603"/>
    </location>
    <ligand>
        <name>ATP</name>
        <dbReference type="ChEBI" id="CHEBI:30616"/>
    </ligand>
</feature>
<comment type="caution">
    <text evidence="12">The sequence shown here is derived from an EMBL/GenBank/DDBJ whole genome shotgun (WGS) entry which is preliminary data.</text>
</comment>
<protein>
    <recommendedName>
        <fullName evidence="6 7">Polyphosphate kinase</fullName>
        <ecNumber evidence="6 7">2.7.4.1</ecNumber>
    </recommendedName>
    <alternativeName>
        <fullName evidence="6">ATP-polyphosphate phosphotransferase</fullName>
    </alternativeName>
    <alternativeName>
        <fullName evidence="6">Polyphosphoric acid kinase</fullName>
    </alternativeName>
</protein>
<dbReference type="InterPro" id="IPR036830">
    <property type="entry name" value="PP_kinase_middle_dom_sf"/>
</dbReference>
<feature type="binding site" evidence="6">
    <location>
        <position position="46"/>
    </location>
    <ligand>
        <name>ATP</name>
        <dbReference type="ChEBI" id="CHEBI:30616"/>
    </ligand>
</feature>
<dbReference type="CDD" id="cd09165">
    <property type="entry name" value="PLDc_PaPPK1_C1_like"/>
    <property type="match status" value="1"/>
</dbReference>
<dbReference type="Pfam" id="PF17941">
    <property type="entry name" value="PP_kinase_C_1"/>
    <property type="match status" value="1"/>
</dbReference>
<keyword evidence="4 6" id="KW-0418">Kinase</keyword>
<dbReference type="HAMAP" id="MF_00347">
    <property type="entry name" value="Polyphosphate_kinase"/>
    <property type="match status" value="1"/>
</dbReference>
<sequence>MFTNSKYYFNRELSWLKFNQRVLLESVDKSNPLLERLRFIAITSSNLDEFFMIRVAGLRHQAINGIVKYDAAHMDAKAQLKAIDESVKRLVSMQYTYLHQVMDLCEQEGLTFVKPKELEVEAANWLRHYFEQNIYPVVTPLAVDSGHPFPFLANHTINAIVQITPKQKFADVSAKKSDDDEEKKVAILPIPSVLDRIIELPTKEKGQHRFVYLEDVITHYADEFFMGYDIEKTMIFRITRDADLEIDEEDAKDLLTEVEASLRRRRRGDAVRIEVSGTGEKDLLEFILESVELEEKDAYLIDGPLDLRMYFKFCDYPGDDRLRYEAFEPKRAIELKDTDSSNLFEVIKERDIFVHHPFESFTVVEKFIAQAATDPDVLAIKQTLYRVSGNSPIIAALIRAADNGKQVTVLMEVKARFDEENNIIMARRLEKAGCHVIYGLKGLKTHSKITMVVRRENDGIRRYVHLATGNYNGKTARMYTDCGIMTCNDEYGEDASRFFNLISGYSDPPVWNKLIVAPLNLREKIIEHIDEEIKWAEKGEDAYIIAKMNSLLDKAVIAKLYEASSKGVKIDLIIRGICTLRPGIEGVSDTITVRSVVGRFLEHHRIFYFRHGGNDNIFISSADWMPRNLNERVELMIPIEDRNHKVRIKGILDLYLADNQKAHIMKVDGSYRKVVAKENPISAQQVLMQEAIRGEHKETMTVIERLQPMFKVDE</sequence>
<dbReference type="Gene3D" id="3.30.1840.10">
    <property type="entry name" value="Polyphosphate kinase middle domain"/>
    <property type="match status" value="1"/>
</dbReference>
<dbReference type="CDD" id="cd09168">
    <property type="entry name" value="PLDc_PaPPK1_C2_like"/>
    <property type="match status" value="1"/>
</dbReference>
<keyword evidence="2 6" id="KW-0808">Transferase</keyword>
<feature type="binding site" evidence="6">
    <location>
        <position position="386"/>
    </location>
    <ligand>
        <name>Mg(2+)</name>
        <dbReference type="ChEBI" id="CHEBI:18420"/>
    </ligand>
</feature>
<dbReference type="SUPFAM" id="SSF140356">
    <property type="entry name" value="PPK N-terminal domain-like"/>
    <property type="match status" value="1"/>
</dbReference>
<dbReference type="InterPro" id="IPR024953">
    <property type="entry name" value="PP_kinase_middle"/>
</dbReference>
<dbReference type="Pfam" id="PF13090">
    <property type="entry name" value="PP_kinase_C"/>
    <property type="match status" value="1"/>
</dbReference>
<keyword evidence="5 6" id="KW-0067">ATP-binding</keyword>
<dbReference type="NCBIfam" id="TIGR03705">
    <property type="entry name" value="poly_P_kin"/>
    <property type="match status" value="1"/>
</dbReference>
<evidence type="ECO:0000259" key="9">
    <source>
        <dbReference type="Pfam" id="PF13089"/>
    </source>
</evidence>
<dbReference type="NCBIfam" id="NF003920">
    <property type="entry name" value="PRK05443.2-1"/>
    <property type="match status" value="1"/>
</dbReference>
<evidence type="ECO:0000313" key="13">
    <source>
        <dbReference type="Proteomes" id="UP001272515"/>
    </source>
</evidence>
<keyword evidence="13" id="KW-1185">Reference proteome</keyword>
<evidence type="ECO:0000313" key="12">
    <source>
        <dbReference type="EMBL" id="MDV5088160.1"/>
    </source>
</evidence>
<feature type="domain" description="Polyphosphate kinase middle" evidence="8">
    <location>
        <begin position="123"/>
        <end position="313"/>
    </location>
</feature>
<reference evidence="12 13" key="1">
    <citation type="submission" date="2023-10" db="EMBL/GenBank/DDBJ databases">
        <title>Veillonella sp. nov., isolated from a pig farm feces dump.</title>
        <authorList>
            <person name="Chang Y.-H."/>
        </authorList>
    </citation>
    <scope>NUCLEOTIDE SEQUENCE [LARGE SCALE GENOMIC DNA]</scope>
    <source>
        <strain evidence="12 13">YH-vei2233</strain>
    </source>
</reference>
<comment type="cofactor">
    <cofactor evidence="6">
        <name>Mg(2+)</name>
        <dbReference type="ChEBI" id="CHEBI:18420"/>
    </cofactor>
</comment>
<keyword evidence="3 6" id="KW-0547">Nucleotide-binding</keyword>
<dbReference type="GO" id="GO:0008976">
    <property type="term" value="F:polyphosphate kinase activity"/>
    <property type="evidence" value="ECO:0007669"/>
    <property type="project" value="UniProtKB-EC"/>
</dbReference>
<dbReference type="Pfam" id="PF02503">
    <property type="entry name" value="PP_kinase"/>
    <property type="match status" value="1"/>
</dbReference>
<keyword evidence="6" id="KW-0460">Magnesium</keyword>
<dbReference type="PIRSF" id="PIRSF015589">
    <property type="entry name" value="PP_kinase"/>
    <property type="match status" value="1"/>
</dbReference>
<accession>A0ABU3Z8C8</accession>
<keyword evidence="1 6" id="KW-0597">Phosphoprotein</keyword>
<gene>
    <name evidence="6" type="primary">ppk</name>
    <name evidence="12" type="ORF">RVY80_04775</name>
</gene>
<dbReference type="Pfam" id="PF13089">
    <property type="entry name" value="PP_kinase_N"/>
    <property type="match status" value="1"/>
</dbReference>
<dbReference type="SUPFAM" id="SSF143724">
    <property type="entry name" value="PHP14-like"/>
    <property type="match status" value="1"/>
</dbReference>
<feature type="binding site" evidence="6">
    <location>
        <position position="416"/>
    </location>
    <ligand>
        <name>Mg(2+)</name>
        <dbReference type="ChEBI" id="CHEBI:18420"/>
    </ligand>
</feature>
<comment type="similarity">
    <text evidence="6 7">Belongs to the polyphosphate kinase 1 (PPK1) family.</text>
</comment>
<dbReference type="EMBL" id="JAWJZB010000005">
    <property type="protein sequence ID" value="MDV5088160.1"/>
    <property type="molecule type" value="Genomic_DNA"/>
</dbReference>
<feature type="binding site" evidence="6">
    <location>
        <position position="575"/>
    </location>
    <ligand>
        <name>ATP</name>
        <dbReference type="ChEBI" id="CHEBI:30616"/>
    </ligand>
</feature>
<dbReference type="SUPFAM" id="SSF56024">
    <property type="entry name" value="Phospholipase D/nuclease"/>
    <property type="match status" value="2"/>
</dbReference>
<feature type="domain" description="Polyphosphate kinase N-terminal" evidence="9">
    <location>
        <begin position="8"/>
        <end position="112"/>
    </location>
</feature>
<comment type="PTM">
    <text evidence="6 7">An intermediate of this reaction is the autophosphorylated ppk in which a phosphate is covalently linked to a histidine residue through a N-P bond.</text>
</comment>
<evidence type="ECO:0000259" key="10">
    <source>
        <dbReference type="Pfam" id="PF13090"/>
    </source>
</evidence>
<feature type="domain" description="Polyphosphate kinase C-terminal" evidence="11">
    <location>
        <begin position="342"/>
        <end position="507"/>
    </location>
</feature>
<evidence type="ECO:0000256" key="6">
    <source>
        <dbReference type="HAMAP-Rule" id="MF_00347"/>
    </source>
</evidence>
<dbReference type="InterPro" id="IPR041108">
    <property type="entry name" value="PP_kinase_C_1"/>
</dbReference>
<dbReference type="Proteomes" id="UP001272515">
    <property type="component" value="Unassembled WGS sequence"/>
</dbReference>
<evidence type="ECO:0000256" key="7">
    <source>
        <dbReference type="RuleBase" id="RU003800"/>
    </source>
</evidence>
<dbReference type="Gene3D" id="3.30.870.10">
    <property type="entry name" value="Endonuclease Chain A"/>
    <property type="match status" value="2"/>
</dbReference>
<feature type="domain" description="Polyphosphate kinase C-terminal" evidence="10">
    <location>
        <begin position="514"/>
        <end position="684"/>
    </location>
</feature>
<dbReference type="Gene3D" id="1.20.58.310">
    <property type="entry name" value="Polyphosphate kinase N-terminal domain"/>
    <property type="match status" value="1"/>
</dbReference>
<evidence type="ECO:0000256" key="1">
    <source>
        <dbReference type="ARBA" id="ARBA00022553"/>
    </source>
</evidence>
<evidence type="ECO:0000259" key="11">
    <source>
        <dbReference type="Pfam" id="PF17941"/>
    </source>
</evidence>
<comment type="function">
    <text evidence="6 7">Catalyzes the reversible transfer of the terminal phosphate of ATP to form a long-chain polyphosphate (polyP).</text>
</comment>
<dbReference type="EC" id="2.7.4.1" evidence="6 7"/>
<evidence type="ECO:0000256" key="3">
    <source>
        <dbReference type="ARBA" id="ARBA00022741"/>
    </source>
</evidence>
<comment type="catalytic activity">
    <reaction evidence="6 7">
        <text>[phosphate](n) + ATP = [phosphate](n+1) + ADP</text>
        <dbReference type="Rhea" id="RHEA:19573"/>
        <dbReference type="Rhea" id="RHEA-COMP:9859"/>
        <dbReference type="Rhea" id="RHEA-COMP:14280"/>
        <dbReference type="ChEBI" id="CHEBI:16838"/>
        <dbReference type="ChEBI" id="CHEBI:30616"/>
        <dbReference type="ChEBI" id="CHEBI:456216"/>
        <dbReference type="EC" id="2.7.4.1"/>
    </reaction>
</comment>
<dbReference type="PANTHER" id="PTHR30218">
    <property type="entry name" value="POLYPHOSPHATE KINASE"/>
    <property type="match status" value="1"/>
</dbReference>
<dbReference type="InterPro" id="IPR003414">
    <property type="entry name" value="PP_kinase"/>
</dbReference>
<dbReference type="NCBIfam" id="NF003918">
    <property type="entry name" value="PRK05443.1-2"/>
    <property type="match status" value="1"/>
</dbReference>
<keyword evidence="6" id="KW-0479">Metal-binding</keyword>
<organism evidence="12 13">
    <name type="scientific">Veillonella absiana</name>
    <dbReference type="NCBI Taxonomy" id="3079305"/>
    <lineage>
        <taxon>Bacteria</taxon>
        <taxon>Bacillati</taxon>
        <taxon>Bacillota</taxon>
        <taxon>Negativicutes</taxon>
        <taxon>Veillonellales</taxon>
        <taxon>Veillonellaceae</taxon>
        <taxon>Veillonella</taxon>
    </lineage>
</organism>
<proteinExistence type="inferred from homology"/>
<dbReference type="NCBIfam" id="NF003921">
    <property type="entry name" value="PRK05443.2-2"/>
    <property type="match status" value="1"/>
</dbReference>
<evidence type="ECO:0000259" key="8">
    <source>
        <dbReference type="Pfam" id="PF02503"/>
    </source>
</evidence>
<dbReference type="InterPro" id="IPR025200">
    <property type="entry name" value="PPK_C_dom2"/>
</dbReference>
<dbReference type="PANTHER" id="PTHR30218:SF0">
    <property type="entry name" value="POLYPHOSPHATE KINASE"/>
    <property type="match status" value="1"/>
</dbReference>